<keyword evidence="3" id="KW-1185">Reference proteome</keyword>
<evidence type="ECO:0008006" key="4">
    <source>
        <dbReference type="Google" id="ProtNLM"/>
    </source>
</evidence>
<dbReference type="EMBL" id="LT615367">
    <property type="protein sequence ID" value="SLM62771.1"/>
    <property type="molecule type" value="Genomic_DNA"/>
</dbReference>
<dbReference type="RefSeq" id="WP_232046616.1">
    <property type="nucleotide sequence ID" value="NZ_LT615367.1"/>
</dbReference>
<dbReference type="Proteomes" id="UP000294820">
    <property type="component" value="Chromosome 1"/>
</dbReference>
<protein>
    <recommendedName>
        <fullName evidence="4">DNA-binding protein</fullName>
    </recommendedName>
</protein>
<proteinExistence type="predicted"/>
<evidence type="ECO:0000313" key="2">
    <source>
        <dbReference type="EMBL" id="SLM62771.1"/>
    </source>
</evidence>
<accession>A0A375AA14</accession>
<reference evidence="2 3" key="1">
    <citation type="submission" date="2016-09" db="EMBL/GenBank/DDBJ databases">
        <authorList>
            <person name="Reverchon S."/>
            <person name="Nasser W."/>
            <person name="Leonard S."/>
            <person name="Brochier C."/>
            <person name="Duprey A."/>
        </authorList>
    </citation>
    <scope>NUCLEOTIDE SEQUENCE [LARGE SCALE GENOMIC DNA]</scope>
    <source>
        <strain evidence="2 3">174/2</strain>
    </source>
</reference>
<organism evidence="2 3">
    <name type="scientific">Dickeya aquatica</name>
    <dbReference type="NCBI Taxonomy" id="1401087"/>
    <lineage>
        <taxon>Bacteria</taxon>
        <taxon>Pseudomonadati</taxon>
        <taxon>Pseudomonadota</taxon>
        <taxon>Gammaproteobacteria</taxon>
        <taxon>Enterobacterales</taxon>
        <taxon>Pectobacteriaceae</taxon>
        <taxon>Dickeya</taxon>
    </lineage>
</organism>
<feature type="compositionally biased region" description="Acidic residues" evidence="1">
    <location>
        <begin position="219"/>
        <end position="228"/>
    </location>
</feature>
<gene>
    <name evidence="2" type="ORF">DAQ1742_01834</name>
</gene>
<evidence type="ECO:0000313" key="3">
    <source>
        <dbReference type="Proteomes" id="UP000294820"/>
    </source>
</evidence>
<dbReference type="KEGG" id="daq:DAQ1742_01834"/>
<name>A0A375AA14_9GAMM</name>
<dbReference type="AlphaFoldDB" id="A0A375AA14"/>
<evidence type="ECO:0000256" key="1">
    <source>
        <dbReference type="SAM" id="MobiDB-lite"/>
    </source>
</evidence>
<sequence length="244" mass="28595">MQDINFKIIERMTPEQLQDYIDKNQFSDKQALKIYQHHNKNHKNEMRYIARKEGIRSIAKGIDYVHMFTKNFEQLANMDISSNELKVIAKILNKMEFGNCFHVSQAKLCKELNIKKSNMSIIFKKLKSKSIIIDKDGDLFMNSNIFLKGQYHTINEKQRPNVQKAQVFNVANNPMFQNVYSYHSENDVNESQSETEKIASQDQDESTKPVLNPPPEKPEDNDTEEDNVFYMEDWDLTDFQLPSA</sequence>
<feature type="region of interest" description="Disordered" evidence="1">
    <location>
        <begin position="185"/>
        <end position="228"/>
    </location>
</feature>